<dbReference type="EMBL" id="GBRH01203737">
    <property type="protein sequence ID" value="JAD94158.1"/>
    <property type="molecule type" value="Transcribed_RNA"/>
</dbReference>
<proteinExistence type="predicted"/>
<name>A0A0A9E573_ARUDO</name>
<organism evidence="1">
    <name type="scientific">Arundo donax</name>
    <name type="common">Giant reed</name>
    <name type="synonym">Donax arundinaceus</name>
    <dbReference type="NCBI Taxonomy" id="35708"/>
    <lineage>
        <taxon>Eukaryota</taxon>
        <taxon>Viridiplantae</taxon>
        <taxon>Streptophyta</taxon>
        <taxon>Embryophyta</taxon>
        <taxon>Tracheophyta</taxon>
        <taxon>Spermatophyta</taxon>
        <taxon>Magnoliopsida</taxon>
        <taxon>Liliopsida</taxon>
        <taxon>Poales</taxon>
        <taxon>Poaceae</taxon>
        <taxon>PACMAD clade</taxon>
        <taxon>Arundinoideae</taxon>
        <taxon>Arundineae</taxon>
        <taxon>Arundo</taxon>
    </lineage>
</organism>
<reference evidence="1" key="2">
    <citation type="journal article" date="2015" name="Data Brief">
        <title>Shoot transcriptome of the giant reed, Arundo donax.</title>
        <authorList>
            <person name="Barrero R.A."/>
            <person name="Guerrero F.D."/>
            <person name="Moolhuijzen P."/>
            <person name="Goolsby J.A."/>
            <person name="Tidwell J."/>
            <person name="Bellgard S.E."/>
            <person name="Bellgard M.I."/>
        </authorList>
    </citation>
    <scope>NUCLEOTIDE SEQUENCE</scope>
    <source>
        <tissue evidence="1">Shoot tissue taken approximately 20 cm above the soil surface</tissue>
    </source>
</reference>
<sequence>MKSSPAKWASKYVHRPLYISRGHGVSLLSIFMPPGNYGAREFVIKLDQRSSRRTAFGSDIISIIIFSGESSQLPKVLRSTFLRCSEKIFSLFLYTSCSRLSPSPRTSISSTEASTGK</sequence>
<reference evidence="1" key="1">
    <citation type="submission" date="2014-09" db="EMBL/GenBank/DDBJ databases">
        <authorList>
            <person name="Magalhaes I.L.F."/>
            <person name="Oliveira U."/>
            <person name="Santos F.R."/>
            <person name="Vidigal T.H.D.A."/>
            <person name="Brescovit A.D."/>
            <person name="Santos A.J."/>
        </authorList>
    </citation>
    <scope>NUCLEOTIDE SEQUENCE</scope>
    <source>
        <tissue evidence="1">Shoot tissue taken approximately 20 cm above the soil surface</tissue>
    </source>
</reference>
<evidence type="ECO:0000313" key="1">
    <source>
        <dbReference type="EMBL" id="JAD94158.1"/>
    </source>
</evidence>
<dbReference type="AlphaFoldDB" id="A0A0A9E573"/>
<accession>A0A0A9E573</accession>
<protein>
    <submittedName>
        <fullName evidence="1">Uncharacterized protein</fullName>
    </submittedName>
</protein>